<reference evidence="2" key="2">
    <citation type="submission" date="2020-05" db="UniProtKB">
        <authorList>
            <consortium name="EnsemblMetazoa"/>
        </authorList>
    </citation>
    <scope>IDENTIFICATION</scope>
    <source>
        <strain evidence="2">wikel</strain>
    </source>
</reference>
<dbReference type="Proteomes" id="UP000001555">
    <property type="component" value="Unassembled WGS sequence"/>
</dbReference>
<dbReference type="HOGENOM" id="CLU_3108736_0_0_1"/>
<dbReference type="EnsemblMetazoa" id="ISCW006464-RA">
    <property type="protein sequence ID" value="ISCW006464-PA"/>
    <property type="gene ID" value="ISCW006464"/>
</dbReference>
<gene>
    <name evidence="1" type="ORF">IscW_ISCW006464</name>
</gene>
<dbReference type="InParanoid" id="B7PMC2"/>
<name>B7PMC2_IXOSC</name>
<dbReference type="EMBL" id="DS746509">
    <property type="protein sequence ID" value="EEC07744.1"/>
    <property type="molecule type" value="Genomic_DNA"/>
</dbReference>
<protein>
    <submittedName>
        <fullName evidence="1 2">Uncharacterized protein</fullName>
    </submittedName>
</protein>
<sequence length="51" mass="5705">MQSTGEPNGWSSSTDRGDVAAAKIRSFYVQRMKKSEDIENAGVIRVLCRKM</sequence>
<accession>B7PMC2</accession>
<evidence type="ECO:0000313" key="1">
    <source>
        <dbReference type="EMBL" id="EEC07744.1"/>
    </source>
</evidence>
<evidence type="ECO:0000313" key="3">
    <source>
        <dbReference type="Proteomes" id="UP000001555"/>
    </source>
</evidence>
<dbReference type="VEuPathDB" id="VectorBase:ISCW006464"/>
<dbReference type="VEuPathDB" id="VectorBase:ISCI006464"/>
<organism>
    <name type="scientific">Ixodes scapularis</name>
    <name type="common">Black-legged tick</name>
    <name type="synonym">Deer tick</name>
    <dbReference type="NCBI Taxonomy" id="6945"/>
    <lineage>
        <taxon>Eukaryota</taxon>
        <taxon>Metazoa</taxon>
        <taxon>Ecdysozoa</taxon>
        <taxon>Arthropoda</taxon>
        <taxon>Chelicerata</taxon>
        <taxon>Arachnida</taxon>
        <taxon>Acari</taxon>
        <taxon>Parasitiformes</taxon>
        <taxon>Ixodida</taxon>
        <taxon>Ixodoidea</taxon>
        <taxon>Ixodidae</taxon>
        <taxon>Ixodinae</taxon>
        <taxon>Ixodes</taxon>
    </lineage>
</organism>
<evidence type="ECO:0000313" key="2">
    <source>
        <dbReference type="EnsemblMetazoa" id="ISCW006464-PA"/>
    </source>
</evidence>
<reference evidence="1 3" key="1">
    <citation type="submission" date="2008-03" db="EMBL/GenBank/DDBJ databases">
        <title>Annotation of Ixodes scapularis.</title>
        <authorList>
            <consortium name="Ixodes scapularis Genome Project Consortium"/>
            <person name="Caler E."/>
            <person name="Hannick L.I."/>
            <person name="Bidwell S."/>
            <person name="Joardar V."/>
            <person name="Thiagarajan M."/>
            <person name="Amedeo P."/>
            <person name="Galinsky K.J."/>
            <person name="Schobel S."/>
            <person name="Inman J."/>
            <person name="Hostetler J."/>
            <person name="Miller J."/>
            <person name="Hammond M."/>
            <person name="Megy K."/>
            <person name="Lawson D."/>
            <person name="Kodira C."/>
            <person name="Sutton G."/>
            <person name="Meyer J."/>
            <person name="Hill C.A."/>
            <person name="Birren B."/>
            <person name="Nene V."/>
            <person name="Collins F."/>
            <person name="Alarcon-Chaidez F."/>
            <person name="Wikel S."/>
            <person name="Strausberg R."/>
        </authorList>
    </citation>
    <scope>NUCLEOTIDE SEQUENCE [LARGE SCALE GENOMIC DNA]</scope>
    <source>
        <strain evidence="3">Wikel</strain>
        <strain evidence="1">Wikel colony</strain>
    </source>
</reference>
<proteinExistence type="predicted"/>
<dbReference type="AlphaFoldDB" id="B7PMC2"/>
<dbReference type="EMBL" id="ABJB010327615">
    <property type="status" value="NOT_ANNOTATED_CDS"/>
    <property type="molecule type" value="Genomic_DNA"/>
</dbReference>
<keyword evidence="3" id="KW-1185">Reference proteome</keyword>
<dbReference type="PaxDb" id="6945-B7PMC2"/>